<comment type="caution">
    <text evidence="2">The sequence shown here is derived from an EMBL/GenBank/DDBJ whole genome shotgun (WGS) entry which is preliminary data.</text>
</comment>
<gene>
    <name evidence="2" type="ORF">FM996_15280</name>
</gene>
<protein>
    <recommendedName>
        <fullName evidence="4">Hint domain-containing protein</fullName>
    </recommendedName>
</protein>
<dbReference type="CDD" id="cd00081">
    <property type="entry name" value="Hint"/>
    <property type="match status" value="1"/>
</dbReference>
<sequence length="245" mass="27225">MRGEGGEETAPPTRKSSPSPGCSISGFSSFEAGTPIETALGRWPIEEIAIGYFVAARDGFTGEVGWRPVRELFRRTAPSIAHATLDGPDGRRETRHVTSEHPFFVASKGWVEVRRLERGDRIIPERESDREAVLAVADVSLEERPTLVYNFEVAQDHNYLVGDEGAEAHSATIFDRRGIKGVIYPNDHAPPHMHIYGGGYSTRVGRNGKAISNDPSPTKAQQEAIDMFKKVIRKAIHDEMKRYQQ</sequence>
<dbReference type="SUPFAM" id="SSF51294">
    <property type="entry name" value="Hedgehog/intein (Hint) domain"/>
    <property type="match status" value="1"/>
</dbReference>
<dbReference type="InterPro" id="IPR036844">
    <property type="entry name" value="Hint_dom_sf"/>
</dbReference>
<evidence type="ECO:0008006" key="4">
    <source>
        <dbReference type="Google" id="ProtNLM"/>
    </source>
</evidence>
<dbReference type="Proteomes" id="UP000316781">
    <property type="component" value="Unassembled WGS sequence"/>
</dbReference>
<reference evidence="2 3" key="1">
    <citation type="submission" date="2019-07" db="EMBL/GenBank/DDBJ databases">
        <title>Ln-dependent methylotrophs.</title>
        <authorList>
            <person name="Tani A."/>
        </authorList>
    </citation>
    <scope>NUCLEOTIDE SEQUENCE [LARGE SCALE GENOMIC DNA]</scope>
    <source>
        <strain evidence="2 3">SM89A</strain>
    </source>
</reference>
<feature type="region of interest" description="Disordered" evidence="1">
    <location>
        <begin position="1"/>
        <end position="25"/>
    </location>
</feature>
<feature type="compositionally biased region" description="Polar residues" evidence="1">
    <location>
        <begin position="14"/>
        <end position="25"/>
    </location>
</feature>
<organism evidence="2 3">
    <name type="scientific">Methylosinus sporium</name>
    <dbReference type="NCBI Taxonomy" id="428"/>
    <lineage>
        <taxon>Bacteria</taxon>
        <taxon>Pseudomonadati</taxon>
        <taxon>Pseudomonadota</taxon>
        <taxon>Alphaproteobacteria</taxon>
        <taxon>Hyphomicrobiales</taxon>
        <taxon>Methylocystaceae</taxon>
        <taxon>Methylosinus</taxon>
    </lineage>
</organism>
<dbReference type="AlphaFoldDB" id="A0A549SMG2"/>
<dbReference type="EMBL" id="VJMF01000064">
    <property type="protein sequence ID" value="TRL30822.1"/>
    <property type="molecule type" value="Genomic_DNA"/>
</dbReference>
<name>A0A549SMG2_METSR</name>
<dbReference type="RefSeq" id="WP_142863730.1">
    <property type="nucleotide sequence ID" value="NZ_VJMF01000064.1"/>
</dbReference>
<evidence type="ECO:0000313" key="2">
    <source>
        <dbReference type="EMBL" id="TRL30822.1"/>
    </source>
</evidence>
<evidence type="ECO:0000313" key="3">
    <source>
        <dbReference type="Proteomes" id="UP000316781"/>
    </source>
</evidence>
<dbReference type="Pfam" id="PF07591">
    <property type="entry name" value="PT-HINT"/>
    <property type="match status" value="1"/>
</dbReference>
<accession>A0A549SMG2</accession>
<evidence type="ECO:0000256" key="1">
    <source>
        <dbReference type="SAM" id="MobiDB-lite"/>
    </source>
</evidence>
<dbReference type="Gene3D" id="2.170.16.10">
    <property type="entry name" value="Hedgehog/Intein (Hint) domain"/>
    <property type="match status" value="1"/>
</dbReference>
<proteinExistence type="predicted"/>